<dbReference type="Proteomes" id="UP001634393">
    <property type="component" value="Unassembled WGS sequence"/>
</dbReference>
<feature type="region of interest" description="Disordered" evidence="1">
    <location>
        <begin position="58"/>
        <end position="78"/>
    </location>
</feature>
<evidence type="ECO:0000313" key="2">
    <source>
        <dbReference type="EMBL" id="KAL3838823.1"/>
    </source>
</evidence>
<organism evidence="2 3">
    <name type="scientific">Penstemon smallii</name>
    <dbReference type="NCBI Taxonomy" id="265156"/>
    <lineage>
        <taxon>Eukaryota</taxon>
        <taxon>Viridiplantae</taxon>
        <taxon>Streptophyta</taxon>
        <taxon>Embryophyta</taxon>
        <taxon>Tracheophyta</taxon>
        <taxon>Spermatophyta</taxon>
        <taxon>Magnoliopsida</taxon>
        <taxon>eudicotyledons</taxon>
        <taxon>Gunneridae</taxon>
        <taxon>Pentapetalae</taxon>
        <taxon>asterids</taxon>
        <taxon>lamiids</taxon>
        <taxon>Lamiales</taxon>
        <taxon>Plantaginaceae</taxon>
        <taxon>Cheloneae</taxon>
        <taxon>Penstemon</taxon>
    </lineage>
</organism>
<dbReference type="AlphaFoldDB" id="A0ABD3TQZ1"/>
<comment type="caution">
    <text evidence="2">The sequence shown here is derived from an EMBL/GenBank/DDBJ whole genome shotgun (WGS) entry which is preliminary data.</text>
</comment>
<accession>A0ABD3TQZ1</accession>
<protein>
    <submittedName>
        <fullName evidence="2">Uncharacterized protein</fullName>
    </submittedName>
</protein>
<dbReference type="EMBL" id="JBJXBP010000003">
    <property type="protein sequence ID" value="KAL3838823.1"/>
    <property type="molecule type" value="Genomic_DNA"/>
</dbReference>
<evidence type="ECO:0000256" key="1">
    <source>
        <dbReference type="SAM" id="MobiDB-lite"/>
    </source>
</evidence>
<gene>
    <name evidence="2" type="ORF">ACJIZ3_023414</name>
</gene>
<sequence>MVKSSSKGQLVKRFSFRSDRGLVNTHIETFKFDRLQLTGKPSIESQTSVKVVRVSHEKIQRAHNDPSRVNSHTFFSST</sequence>
<proteinExistence type="predicted"/>
<reference evidence="2 3" key="1">
    <citation type="submission" date="2024-12" db="EMBL/GenBank/DDBJ databases">
        <title>The unique morphological basis and parallel evolutionary history of personate flowers in Penstemon.</title>
        <authorList>
            <person name="Depatie T.H."/>
            <person name="Wessinger C.A."/>
        </authorList>
    </citation>
    <scope>NUCLEOTIDE SEQUENCE [LARGE SCALE GENOMIC DNA]</scope>
    <source>
        <strain evidence="2">WTNN_2</strain>
        <tissue evidence="2">Leaf</tissue>
    </source>
</reference>
<feature type="compositionally biased region" description="Polar residues" evidence="1">
    <location>
        <begin position="67"/>
        <end position="78"/>
    </location>
</feature>
<evidence type="ECO:0000313" key="3">
    <source>
        <dbReference type="Proteomes" id="UP001634393"/>
    </source>
</evidence>
<keyword evidence="3" id="KW-1185">Reference proteome</keyword>
<name>A0ABD3TQZ1_9LAMI</name>